<evidence type="ECO:0000256" key="7">
    <source>
        <dbReference type="ARBA" id="ARBA00023136"/>
    </source>
</evidence>
<feature type="transmembrane region" description="Helical" evidence="9">
    <location>
        <begin position="139"/>
        <end position="159"/>
    </location>
</feature>
<reference evidence="11 12" key="1">
    <citation type="submission" date="2017-01" db="EMBL/GenBank/DDBJ databases">
        <title>First insights into the biology of 'candidatus Vampirococcus archaeovorus'.</title>
        <authorList>
            <person name="Kizina J."/>
            <person name="Jordan S."/>
            <person name="Stueber K."/>
            <person name="Reinhardt R."/>
            <person name="Harder J."/>
        </authorList>
    </citation>
    <scope>NUCLEOTIDE SEQUENCE [LARGE SCALE GENOMIC DNA]</scope>
    <source>
        <strain evidence="11 12">LiM</strain>
    </source>
</reference>
<sequence length="231" mass="26270">MRERWLRLAVLCACLASSVILYLQNPLLRRGGWALVPVLFCSLFGFTVVFAKIRQFAAIRMDVPTFMRQLFEKLERQRLKEAIDLCEETDVPLSRVLRAGIIKYDYGKEEIKESMDNALRYEEPALGQYMALLSTLLDILPLLGFVGTLLGVSDIFHIFETKEAVSLAVGLGDVSGGVWQMVLAPLLALTVLIPLYVAFRFFSTQVRIIEEDIDISCRELLSFLLERRMQS</sequence>
<keyword evidence="7 9" id="KW-0472">Membrane</keyword>
<comment type="similarity">
    <text evidence="8">Belongs to the exbB/tolQ family.</text>
</comment>
<organism evidence="11 12">
    <name type="scientific">Velamenicoccus archaeovorus</name>
    <dbReference type="NCBI Taxonomy" id="1930593"/>
    <lineage>
        <taxon>Bacteria</taxon>
        <taxon>Pseudomonadati</taxon>
        <taxon>Candidatus Omnitrophota</taxon>
        <taxon>Candidatus Velamenicoccus</taxon>
    </lineage>
</organism>
<keyword evidence="2 8" id="KW-0813">Transport</keyword>
<feature type="domain" description="MotA/TolQ/ExbB proton channel" evidence="10">
    <location>
        <begin position="91"/>
        <end position="213"/>
    </location>
</feature>
<dbReference type="EMBL" id="CP019384">
    <property type="protein sequence ID" value="QAT17178.1"/>
    <property type="molecule type" value="Genomic_DNA"/>
</dbReference>
<evidence type="ECO:0000313" key="11">
    <source>
        <dbReference type="EMBL" id="QAT17178.1"/>
    </source>
</evidence>
<name>A0A410P518_VELA1</name>
<evidence type="ECO:0000256" key="4">
    <source>
        <dbReference type="ARBA" id="ARBA00022692"/>
    </source>
</evidence>
<evidence type="ECO:0000313" key="12">
    <source>
        <dbReference type="Proteomes" id="UP000287243"/>
    </source>
</evidence>
<evidence type="ECO:0000256" key="8">
    <source>
        <dbReference type="RuleBase" id="RU004057"/>
    </source>
</evidence>
<feature type="transmembrane region" description="Helical" evidence="9">
    <location>
        <begin position="179"/>
        <end position="199"/>
    </location>
</feature>
<dbReference type="OrthoDB" id="4045at2"/>
<dbReference type="RefSeq" id="WP_128699882.1">
    <property type="nucleotide sequence ID" value="NZ_CP019384.1"/>
</dbReference>
<comment type="subcellular location">
    <subcellularLocation>
        <location evidence="1">Cell membrane</location>
        <topology evidence="1">Multi-pass membrane protein</topology>
    </subcellularLocation>
    <subcellularLocation>
        <location evidence="8">Membrane</location>
        <topology evidence="8">Multi-pass membrane protein</topology>
    </subcellularLocation>
</comment>
<dbReference type="InterPro" id="IPR002898">
    <property type="entry name" value="MotA_ExbB_proton_chnl"/>
</dbReference>
<protein>
    <recommendedName>
        <fullName evidence="10">MotA/TolQ/ExbB proton channel domain-containing protein</fullName>
    </recommendedName>
</protein>
<dbReference type="Pfam" id="PF01618">
    <property type="entry name" value="MotA_ExbB"/>
    <property type="match status" value="1"/>
</dbReference>
<evidence type="ECO:0000256" key="3">
    <source>
        <dbReference type="ARBA" id="ARBA00022475"/>
    </source>
</evidence>
<evidence type="ECO:0000256" key="6">
    <source>
        <dbReference type="ARBA" id="ARBA00022989"/>
    </source>
</evidence>
<keyword evidence="5 8" id="KW-0653">Protein transport</keyword>
<dbReference type="GO" id="GO:0005886">
    <property type="term" value="C:plasma membrane"/>
    <property type="evidence" value="ECO:0007669"/>
    <property type="project" value="UniProtKB-SubCell"/>
</dbReference>
<dbReference type="KEGG" id="vai:BU251_05250"/>
<evidence type="ECO:0000256" key="1">
    <source>
        <dbReference type="ARBA" id="ARBA00004651"/>
    </source>
</evidence>
<keyword evidence="6 9" id="KW-1133">Transmembrane helix</keyword>
<keyword evidence="3" id="KW-1003">Cell membrane</keyword>
<keyword evidence="4 9" id="KW-0812">Transmembrane</keyword>
<accession>A0A410P518</accession>
<evidence type="ECO:0000256" key="5">
    <source>
        <dbReference type="ARBA" id="ARBA00022927"/>
    </source>
</evidence>
<dbReference type="Proteomes" id="UP000287243">
    <property type="component" value="Chromosome"/>
</dbReference>
<proteinExistence type="inferred from homology"/>
<dbReference type="InterPro" id="IPR050790">
    <property type="entry name" value="ExbB/TolQ_transport"/>
</dbReference>
<dbReference type="GO" id="GO:0017038">
    <property type="term" value="P:protein import"/>
    <property type="evidence" value="ECO:0007669"/>
    <property type="project" value="TreeGrafter"/>
</dbReference>
<dbReference type="PANTHER" id="PTHR30625">
    <property type="entry name" value="PROTEIN TOLQ"/>
    <property type="match status" value="1"/>
</dbReference>
<evidence type="ECO:0000256" key="9">
    <source>
        <dbReference type="SAM" id="Phobius"/>
    </source>
</evidence>
<dbReference type="AlphaFoldDB" id="A0A410P518"/>
<dbReference type="PANTHER" id="PTHR30625:SF15">
    <property type="entry name" value="BIOPOLYMER TRANSPORT PROTEIN EXBB"/>
    <property type="match status" value="1"/>
</dbReference>
<feature type="transmembrane region" description="Helical" evidence="9">
    <location>
        <begin position="31"/>
        <end position="51"/>
    </location>
</feature>
<gene>
    <name evidence="11" type="ORF">BU251_05250</name>
</gene>
<keyword evidence="12" id="KW-1185">Reference proteome</keyword>
<evidence type="ECO:0000256" key="2">
    <source>
        <dbReference type="ARBA" id="ARBA00022448"/>
    </source>
</evidence>
<evidence type="ECO:0000259" key="10">
    <source>
        <dbReference type="Pfam" id="PF01618"/>
    </source>
</evidence>